<keyword evidence="2 4" id="KW-0221">Differentiation</keyword>
<sequence>MISAQSLSSTVSQPEFDPREEIKLFCINMDGVGLRSFINDNRKDLANLRTEIAPALRLAADPAKLIMDAMVGFYPSNVLNKGPKEPELYVNRRTCILLLEKLNDINPNISDQVKATASKTALDWKDKITDIAENPIEGCAFLQLLATYKLTNEFHIDGIMDIVIPIARRKPTIDVCKEMGIDDKIPEDEAEFIRNQGDFIDQEAERRKAVIHAIKNAETESLLAYIRLLCSKLTDEQLKTPETEFFKENFPNLLLLRNKRYPLFELKRKDDGDGTEMVCFSALMKQIEENMENATKLND</sequence>
<keyword evidence="4" id="KW-0217">Developmental protein</keyword>
<dbReference type="GO" id="GO:0030154">
    <property type="term" value="P:cell differentiation"/>
    <property type="evidence" value="ECO:0007669"/>
    <property type="project" value="UniProtKB-KW"/>
</dbReference>
<dbReference type="PANTHER" id="PTHR31791:SF47">
    <property type="entry name" value="INACTIVE FRIGIDA-LIKE PROTEIN 2"/>
    <property type="match status" value="1"/>
</dbReference>
<gene>
    <name evidence="5" type="ORF">ZOSMA_12G00400</name>
</gene>
<protein>
    <recommendedName>
        <fullName evidence="4">FRIGIDA-like protein</fullName>
    </recommendedName>
</protein>
<dbReference type="PANTHER" id="PTHR31791">
    <property type="entry name" value="FRIGIDA-LIKE PROTEIN 3-RELATED"/>
    <property type="match status" value="1"/>
</dbReference>
<organism evidence="5 6">
    <name type="scientific">Zostera marina</name>
    <name type="common">Eelgrass</name>
    <dbReference type="NCBI Taxonomy" id="29655"/>
    <lineage>
        <taxon>Eukaryota</taxon>
        <taxon>Viridiplantae</taxon>
        <taxon>Streptophyta</taxon>
        <taxon>Embryophyta</taxon>
        <taxon>Tracheophyta</taxon>
        <taxon>Spermatophyta</taxon>
        <taxon>Magnoliopsida</taxon>
        <taxon>Liliopsida</taxon>
        <taxon>Zosteraceae</taxon>
        <taxon>Zostera</taxon>
    </lineage>
</organism>
<dbReference type="GO" id="GO:0009908">
    <property type="term" value="P:flower development"/>
    <property type="evidence" value="ECO:0007669"/>
    <property type="project" value="UniProtKB-KW"/>
</dbReference>
<dbReference type="AlphaFoldDB" id="A0A0K9PZB6"/>
<keyword evidence="3 4" id="KW-0287">Flowering</keyword>
<dbReference type="EMBL" id="LFYR01000338">
    <property type="protein sequence ID" value="KMZ74356.1"/>
    <property type="molecule type" value="Genomic_DNA"/>
</dbReference>
<evidence type="ECO:0000256" key="4">
    <source>
        <dbReference type="RuleBase" id="RU364012"/>
    </source>
</evidence>
<dbReference type="STRING" id="29655.A0A0K9PZB6"/>
<reference evidence="6" key="1">
    <citation type="journal article" date="2016" name="Nature">
        <title>The genome of the seagrass Zostera marina reveals angiosperm adaptation to the sea.</title>
        <authorList>
            <person name="Olsen J.L."/>
            <person name="Rouze P."/>
            <person name="Verhelst B."/>
            <person name="Lin Y.-C."/>
            <person name="Bayer T."/>
            <person name="Collen J."/>
            <person name="Dattolo E."/>
            <person name="De Paoli E."/>
            <person name="Dittami S."/>
            <person name="Maumus F."/>
            <person name="Michel G."/>
            <person name="Kersting A."/>
            <person name="Lauritano C."/>
            <person name="Lohaus R."/>
            <person name="Toepel M."/>
            <person name="Tonon T."/>
            <person name="Vanneste K."/>
            <person name="Amirebrahimi M."/>
            <person name="Brakel J."/>
            <person name="Bostroem C."/>
            <person name="Chovatia M."/>
            <person name="Grimwood J."/>
            <person name="Jenkins J.W."/>
            <person name="Jueterbock A."/>
            <person name="Mraz A."/>
            <person name="Stam W.T."/>
            <person name="Tice H."/>
            <person name="Bornberg-Bauer E."/>
            <person name="Green P.J."/>
            <person name="Pearson G.A."/>
            <person name="Procaccini G."/>
            <person name="Duarte C.M."/>
            <person name="Schmutz J."/>
            <person name="Reusch T.B.H."/>
            <person name="Van de Peer Y."/>
        </authorList>
    </citation>
    <scope>NUCLEOTIDE SEQUENCE [LARGE SCALE GENOMIC DNA]</scope>
    <source>
        <strain evidence="6">cv. Finnish</strain>
    </source>
</reference>
<evidence type="ECO:0000256" key="3">
    <source>
        <dbReference type="ARBA" id="ARBA00023089"/>
    </source>
</evidence>
<name>A0A0K9PZB6_ZOSMR</name>
<evidence type="ECO:0000313" key="6">
    <source>
        <dbReference type="Proteomes" id="UP000036987"/>
    </source>
</evidence>
<dbReference type="InterPro" id="IPR012474">
    <property type="entry name" value="Frigida"/>
</dbReference>
<keyword evidence="6" id="KW-1185">Reference proteome</keyword>
<proteinExistence type="inferred from homology"/>
<evidence type="ECO:0000256" key="1">
    <source>
        <dbReference type="ARBA" id="ARBA00008956"/>
    </source>
</evidence>
<evidence type="ECO:0000256" key="2">
    <source>
        <dbReference type="ARBA" id="ARBA00022782"/>
    </source>
</evidence>
<dbReference type="Proteomes" id="UP000036987">
    <property type="component" value="Unassembled WGS sequence"/>
</dbReference>
<evidence type="ECO:0000313" key="5">
    <source>
        <dbReference type="EMBL" id="KMZ74356.1"/>
    </source>
</evidence>
<comment type="similarity">
    <text evidence="1 4">Belongs to the Frigida family.</text>
</comment>
<dbReference type="OrthoDB" id="1166059at2759"/>
<dbReference type="Pfam" id="PF07899">
    <property type="entry name" value="Frigida"/>
    <property type="match status" value="1"/>
</dbReference>
<accession>A0A0K9PZB6</accession>
<comment type="caution">
    <text evidence="5">The sequence shown here is derived from an EMBL/GenBank/DDBJ whole genome shotgun (WGS) entry which is preliminary data.</text>
</comment>